<dbReference type="InterPro" id="IPR016166">
    <property type="entry name" value="FAD-bd_PCMH"/>
</dbReference>
<dbReference type="Proteomes" id="UP000664169">
    <property type="component" value="Unassembled WGS sequence"/>
</dbReference>
<dbReference type="PANTHER" id="PTHR42973:SF22">
    <property type="entry name" value="FAD-BINDING PCMH-TYPE DOMAIN-CONTAINING PROTEIN-RELATED"/>
    <property type="match status" value="1"/>
</dbReference>
<dbReference type="Gene3D" id="3.30.465.10">
    <property type="match status" value="1"/>
</dbReference>
<organism evidence="7 8">
    <name type="scientific">Gomphillus americanus</name>
    <dbReference type="NCBI Taxonomy" id="1940652"/>
    <lineage>
        <taxon>Eukaryota</taxon>
        <taxon>Fungi</taxon>
        <taxon>Dikarya</taxon>
        <taxon>Ascomycota</taxon>
        <taxon>Pezizomycotina</taxon>
        <taxon>Lecanoromycetes</taxon>
        <taxon>OSLEUM clade</taxon>
        <taxon>Ostropomycetidae</taxon>
        <taxon>Ostropales</taxon>
        <taxon>Graphidaceae</taxon>
        <taxon>Gomphilloideae</taxon>
        <taxon>Gomphillus</taxon>
    </lineage>
</organism>
<dbReference type="InterPro" id="IPR016169">
    <property type="entry name" value="FAD-bd_PCMH_sub2"/>
</dbReference>
<reference evidence="7" key="1">
    <citation type="submission" date="2021-03" db="EMBL/GenBank/DDBJ databases">
        <authorList>
            <person name="Tagirdzhanova G."/>
        </authorList>
    </citation>
    <scope>NUCLEOTIDE SEQUENCE</scope>
</reference>
<dbReference type="SUPFAM" id="SSF56176">
    <property type="entry name" value="FAD-binding/transporter-associated domain-like"/>
    <property type="match status" value="1"/>
</dbReference>
<dbReference type="EMBL" id="CAJPDQ010000011">
    <property type="protein sequence ID" value="CAF9916739.1"/>
    <property type="molecule type" value="Genomic_DNA"/>
</dbReference>
<accession>A0A8H3F481</accession>
<keyword evidence="8" id="KW-1185">Reference proteome</keyword>
<evidence type="ECO:0000256" key="2">
    <source>
        <dbReference type="ARBA" id="ARBA00022630"/>
    </source>
</evidence>
<dbReference type="PROSITE" id="PS51387">
    <property type="entry name" value="FAD_PCMH"/>
    <property type="match status" value="1"/>
</dbReference>
<dbReference type="GO" id="GO:0016491">
    <property type="term" value="F:oxidoreductase activity"/>
    <property type="evidence" value="ECO:0007669"/>
    <property type="project" value="UniProtKB-KW"/>
</dbReference>
<evidence type="ECO:0000256" key="4">
    <source>
        <dbReference type="ARBA" id="ARBA00023002"/>
    </source>
</evidence>
<evidence type="ECO:0000313" key="7">
    <source>
        <dbReference type="EMBL" id="CAF9916739.1"/>
    </source>
</evidence>
<protein>
    <recommendedName>
        <fullName evidence="6">FAD-binding PCMH-type domain-containing protein</fullName>
    </recommendedName>
</protein>
<keyword evidence="5" id="KW-0732">Signal</keyword>
<dbReference type="Pfam" id="PF01565">
    <property type="entry name" value="FAD_binding_4"/>
    <property type="match status" value="1"/>
</dbReference>
<dbReference type="InterPro" id="IPR006094">
    <property type="entry name" value="Oxid_FAD_bind_N"/>
</dbReference>
<feature type="signal peptide" evidence="5">
    <location>
        <begin position="1"/>
        <end position="18"/>
    </location>
</feature>
<dbReference type="InterPro" id="IPR050416">
    <property type="entry name" value="FAD-linked_Oxidoreductase"/>
</dbReference>
<keyword evidence="2" id="KW-0285">Flavoprotein</keyword>
<evidence type="ECO:0000256" key="3">
    <source>
        <dbReference type="ARBA" id="ARBA00022827"/>
    </source>
</evidence>
<keyword evidence="3" id="KW-0274">FAD</keyword>
<gene>
    <name evidence="7" type="ORF">GOMPHAMPRED_001092</name>
</gene>
<evidence type="ECO:0000313" key="8">
    <source>
        <dbReference type="Proteomes" id="UP000664169"/>
    </source>
</evidence>
<dbReference type="GO" id="GO:0071949">
    <property type="term" value="F:FAD binding"/>
    <property type="evidence" value="ECO:0007669"/>
    <property type="project" value="InterPro"/>
</dbReference>
<proteinExistence type="inferred from homology"/>
<dbReference type="InterPro" id="IPR036318">
    <property type="entry name" value="FAD-bd_PCMH-like_sf"/>
</dbReference>
<dbReference type="OrthoDB" id="2151789at2759"/>
<feature type="chain" id="PRO_5034516581" description="FAD-binding PCMH-type domain-containing protein" evidence="5">
    <location>
        <begin position="19"/>
        <end position="497"/>
    </location>
</feature>
<dbReference type="PANTHER" id="PTHR42973">
    <property type="entry name" value="BINDING OXIDOREDUCTASE, PUTATIVE (AFU_ORTHOLOGUE AFUA_1G17690)-RELATED"/>
    <property type="match status" value="1"/>
</dbReference>
<evidence type="ECO:0000256" key="1">
    <source>
        <dbReference type="ARBA" id="ARBA00005466"/>
    </source>
</evidence>
<feature type="domain" description="FAD-binding PCMH-type" evidence="6">
    <location>
        <begin position="66"/>
        <end position="237"/>
    </location>
</feature>
<comment type="caution">
    <text evidence="7">The sequence shown here is derived from an EMBL/GenBank/DDBJ whole genome shotgun (WGS) entry which is preliminary data.</text>
</comment>
<name>A0A8H3F481_9LECA</name>
<sequence>MYSFVLCSCLALFATTEAAGPLAQIASGPAACASLTSSLGANKVISSQLNPNYIETTYNYWNSKQSQYTPSCIVYPVSSQDVSISLKAIKAAGSRFAIKAGGHNPNTFYSSVEDGVLISLEKMTTRSYDSKTTLATYQPGGTFGDIYEYFLQYHRTVVGARLAGVGTGLALGGGLSFLSGQYGMAVDSFRELEVVLPSGDIVTASATKNPDLFFACKGGGGNAYGVVTKYTVQSRPAGTFYAGNLIYALQQNNDVLEAIGNFTSYNTDPKASIIGTYEKLLTPETDFNLDSAIVMFLVYDGPDPGKAFDNFTKLNPLINTMGQKNYLEVVNMPIPLSTQITRGYNIFRVAVHGDPASDQGFIAHYNAWDAWCEANKGDYVLSSVDFQPIAKSLTDASKTQGGNAMNMPSGPWIWLNFLINTPPTQSNGTYNAVQESFRDMVNSVQNKAGLPLFLNDANYDQNPLKTFSTYRKLQTLKKRYDPDGFFAKHTGGWNFNA</sequence>
<dbReference type="AlphaFoldDB" id="A0A8H3F481"/>
<evidence type="ECO:0000259" key="6">
    <source>
        <dbReference type="PROSITE" id="PS51387"/>
    </source>
</evidence>
<keyword evidence="4" id="KW-0560">Oxidoreductase</keyword>
<evidence type="ECO:0000256" key="5">
    <source>
        <dbReference type="SAM" id="SignalP"/>
    </source>
</evidence>
<comment type="similarity">
    <text evidence="1">Belongs to the oxygen-dependent FAD-linked oxidoreductase family.</text>
</comment>